<dbReference type="FunFam" id="3.90.470.10:FF:000009">
    <property type="entry name" value="39S ribosomal protein L22, mitochondrial"/>
    <property type="match status" value="1"/>
</dbReference>
<dbReference type="AlphaFoldDB" id="A0A151X1V1"/>
<dbReference type="PANTHER" id="PTHR13501">
    <property type="entry name" value="CHLOROPLAST 50S RIBOSOMAL PROTEIN L22-RELATED"/>
    <property type="match status" value="1"/>
</dbReference>
<evidence type="ECO:0000313" key="11">
    <source>
        <dbReference type="EMBL" id="KYQ54377.1"/>
    </source>
</evidence>
<dbReference type="GO" id="GO:0003735">
    <property type="term" value="F:structural constituent of ribosome"/>
    <property type="evidence" value="ECO:0007669"/>
    <property type="project" value="InterPro"/>
</dbReference>
<keyword evidence="3" id="KW-0809">Transit peptide</keyword>
<comment type="subunit">
    <text evidence="9">Component of the mitochondrial ribosome large subunit (39S) which comprises a 16S rRNA and about 50 distinct proteins.</text>
</comment>
<dbReference type="Pfam" id="PF00237">
    <property type="entry name" value="Ribosomal_L22"/>
    <property type="match status" value="1"/>
</dbReference>
<dbReference type="SUPFAM" id="SSF54843">
    <property type="entry name" value="Ribosomal protein L22"/>
    <property type="match status" value="1"/>
</dbReference>
<dbReference type="PANTHER" id="PTHR13501:SF8">
    <property type="entry name" value="LARGE RIBOSOMAL SUBUNIT PROTEIN UL22M"/>
    <property type="match status" value="1"/>
</dbReference>
<evidence type="ECO:0000256" key="1">
    <source>
        <dbReference type="ARBA" id="ARBA00004173"/>
    </source>
</evidence>
<organism evidence="11 12">
    <name type="scientific">Mycetomoellerius zeteki</name>
    <dbReference type="NCBI Taxonomy" id="64791"/>
    <lineage>
        <taxon>Eukaryota</taxon>
        <taxon>Metazoa</taxon>
        <taxon>Ecdysozoa</taxon>
        <taxon>Arthropoda</taxon>
        <taxon>Hexapoda</taxon>
        <taxon>Insecta</taxon>
        <taxon>Pterygota</taxon>
        <taxon>Neoptera</taxon>
        <taxon>Endopterygota</taxon>
        <taxon>Hymenoptera</taxon>
        <taxon>Apocrita</taxon>
        <taxon>Aculeata</taxon>
        <taxon>Formicoidea</taxon>
        <taxon>Formicidae</taxon>
        <taxon>Myrmicinae</taxon>
        <taxon>Mycetomoellerius</taxon>
    </lineage>
</organism>
<evidence type="ECO:0000256" key="6">
    <source>
        <dbReference type="ARBA" id="ARBA00023274"/>
    </source>
</evidence>
<protein>
    <recommendedName>
        <fullName evidence="7">Large ribosomal subunit protein uL22m</fullName>
    </recommendedName>
    <alternativeName>
        <fullName evidence="8">39S ribosomal protein L22, mitochondrial</fullName>
    </alternativeName>
</protein>
<accession>A0A151X1V1</accession>
<dbReference type="InterPro" id="IPR001063">
    <property type="entry name" value="Ribosomal_uL22"/>
</dbReference>
<evidence type="ECO:0000256" key="8">
    <source>
        <dbReference type="ARBA" id="ARBA00035506"/>
    </source>
</evidence>
<dbReference type="InterPro" id="IPR047867">
    <property type="entry name" value="Ribosomal_uL22_bac/org-type"/>
</dbReference>
<reference evidence="11 12" key="1">
    <citation type="submission" date="2015-09" db="EMBL/GenBank/DDBJ databases">
        <title>Trachymyrmex zeteki WGS genome.</title>
        <authorList>
            <person name="Nygaard S."/>
            <person name="Hu H."/>
            <person name="Boomsma J."/>
            <person name="Zhang G."/>
        </authorList>
    </citation>
    <scope>NUCLEOTIDE SEQUENCE [LARGE SCALE GENOMIC DNA]</scope>
    <source>
        <strain evidence="11">Tzet28-1</strain>
        <tissue evidence="11">Whole body</tissue>
    </source>
</reference>
<keyword evidence="6 10" id="KW-0687">Ribonucleoprotein</keyword>
<dbReference type="CDD" id="cd00336">
    <property type="entry name" value="Ribosomal_L22"/>
    <property type="match status" value="1"/>
</dbReference>
<dbReference type="GO" id="GO:0006412">
    <property type="term" value="P:translation"/>
    <property type="evidence" value="ECO:0007669"/>
    <property type="project" value="InterPro"/>
</dbReference>
<evidence type="ECO:0000256" key="9">
    <source>
        <dbReference type="ARBA" id="ARBA00038782"/>
    </source>
</evidence>
<evidence type="ECO:0000313" key="12">
    <source>
        <dbReference type="Proteomes" id="UP000075809"/>
    </source>
</evidence>
<dbReference type="KEGG" id="mzt:108723841"/>
<name>A0A151X1V1_9HYME</name>
<keyword evidence="5" id="KW-0496">Mitochondrion</keyword>
<dbReference type="InterPro" id="IPR036394">
    <property type="entry name" value="Ribosomal_uL22_sf"/>
</dbReference>
<dbReference type="STRING" id="64791.A0A151X1V1"/>
<evidence type="ECO:0000256" key="3">
    <source>
        <dbReference type="ARBA" id="ARBA00022946"/>
    </source>
</evidence>
<dbReference type="GO" id="GO:0005762">
    <property type="term" value="C:mitochondrial large ribosomal subunit"/>
    <property type="evidence" value="ECO:0007669"/>
    <property type="project" value="TreeGrafter"/>
</dbReference>
<gene>
    <name evidence="11" type="ORF">ALC60_06924</name>
</gene>
<keyword evidence="4 10" id="KW-0689">Ribosomal protein</keyword>
<sequence>MQSIRQCVKQLASYSKSAINRTSILSSATNFARTPTCNIHISAICRTDLRNYKTPNRFLNYNKTIFPPQKPGEERRPAYVCHMKPNIKYSPKKMWYIAGFVRGMTVDEAVKQLSFMYRKGAAIAKEVILEAQRLAVEEHNVEFKSNLWVAESFCTKGIVIKGLRRHARARRGVVHYRYCHYFVRLEEGPPPKHYYLPHPKTGEELLNNWMEQLHMRKIPNSL</sequence>
<evidence type="ECO:0000256" key="4">
    <source>
        <dbReference type="ARBA" id="ARBA00022980"/>
    </source>
</evidence>
<comment type="similarity">
    <text evidence="2 10">Belongs to the universal ribosomal protein uL22 family.</text>
</comment>
<dbReference type="Proteomes" id="UP000075809">
    <property type="component" value="Unassembled WGS sequence"/>
</dbReference>
<dbReference type="EMBL" id="KQ982585">
    <property type="protein sequence ID" value="KYQ54377.1"/>
    <property type="molecule type" value="Genomic_DNA"/>
</dbReference>
<evidence type="ECO:0000256" key="10">
    <source>
        <dbReference type="RuleBase" id="RU004005"/>
    </source>
</evidence>
<evidence type="ECO:0000256" key="7">
    <source>
        <dbReference type="ARBA" id="ARBA00035286"/>
    </source>
</evidence>
<evidence type="ECO:0000256" key="2">
    <source>
        <dbReference type="ARBA" id="ARBA00009451"/>
    </source>
</evidence>
<evidence type="ECO:0000256" key="5">
    <source>
        <dbReference type="ARBA" id="ARBA00023128"/>
    </source>
</evidence>
<dbReference type="OrthoDB" id="416470at2759"/>
<proteinExistence type="inferred from homology"/>
<comment type="subcellular location">
    <subcellularLocation>
        <location evidence="1">Mitochondrion</location>
    </subcellularLocation>
</comment>
<dbReference type="Gene3D" id="3.90.470.10">
    <property type="entry name" value="Ribosomal protein L22/L17"/>
    <property type="match status" value="1"/>
</dbReference>
<keyword evidence="12" id="KW-1185">Reference proteome</keyword>